<dbReference type="EMBL" id="AZGC01000045">
    <property type="protein sequence ID" value="KRL93260.1"/>
    <property type="molecule type" value="Genomic_DNA"/>
</dbReference>
<sequence length="114" mass="13334">MNVEQVLEFFESIWNEETNYEAVKLNEKIESAIKDLVNQTADDVLNTLDEVDIQTVNCKAENLNDPNFGKLEFVIYYNGEDVLSVIESQKMKELFIWAEKRLNGIEYTLEDFED</sequence>
<dbReference type="PATRIC" id="fig|1423742.4.peg.18"/>
<reference evidence="1 2" key="1">
    <citation type="journal article" date="2015" name="Genome Announc.">
        <title>Expanding the biotechnology potential of lactobacilli through comparative genomics of 213 strains and associated genera.</title>
        <authorList>
            <person name="Sun Z."/>
            <person name="Harris H.M."/>
            <person name="McCann A."/>
            <person name="Guo C."/>
            <person name="Argimon S."/>
            <person name="Zhang W."/>
            <person name="Yang X."/>
            <person name="Jeffery I.B."/>
            <person name="Cooney J.C."/>
            <person name="Kagawa T.F."/>
            <person name="Liu W."/>
            <person name="Song Y."/>
            <person name="Salvetti E."/>
            <person name="Wrobel A."/>
            <person name="Rasinkangas P."/>
            <person name="Parkhill J."/>
            <person name="Rea M.C."/>
            <person name="O'Sullivan O."/>
            <person name="Ritari J."/>
            <person name="Douillard F.P."/>
            <person name="Paul Ross R."/>
            <person name="Yang R."/>
            <person name="Briner A.E."/>
            <person name="Felis G.E."/>
            <person name="de Vos W.M."/>
            <person name="Barrangou R."/>
            <person name="Klaenhammer T.R."/>
            <person name="Caufield P.W."/>
            <person name="Cui Y."/>
            <person name="Zhang H."/>
            <person name="O'Toole P.W."/>
        </authorList>
    </citation>
    <scope>NUCLEOTIDE SEQUENCE [LARGE SCALE GENOMIC DNA]</scope>
    <source>
        <strain evidence="1 2">DSM 18793</strain>
    </source>
</reference>
<dbReference type="AlphaFoldDB" id="A0A0R1UIU7"/>
<dbReference type="RefSeq" id="WP_056995719.1">
    <property type="nucleotide sequence ID" value="NZ_AZGC01000045.1"/>
</dbReference>
<dbReference type="Proteomes" id="UP000051084">
    <property type="component" value="Unassembled WGS sequence"/>
</dbReference>
<evidence type="ECO:0000313" key="2">
    <source>
        <dbReference type="Proteomes" id="UP000051084"/>
    </source>
</evidence>
<gene>
    <name evidence="1" type="ORF">FC21_GL000014</name>
</gene>
<accession>A0A0R1UIU7</accession>
<evidence type="ECO:0000313" key="1">
    <source>
        <dbReference type="EMBL" id="KRL93260.1"/>
    </source>
</evidence>
<name>A0A0R1UIU7_9LACO</name>
<dbReference type="STRING" id="417373.GCA_001570685_00610"/>
<proteinExistence type="predicted"/>
<organism evidence="1 2">
    <name type="scientific">Limosilactobacillus equigenerosi DSM 18793 = JCM 14505</name>
    <dbReference type="NCBI Taxonomy" id="1423742"/>
    <lineage>
        <taxon>Bacteria</taxon>
        <taxon>Bacillati</taxon>
        <taxon>Bacillota</taxon>
        <taxon>Bacilli</taxon>
        <taxon>Lactobacillales</taxon>
        <taxon>Lactobacillaceae</taxon>
        <taxon>Limosilactobacillus</taxon>
    </lineage>
</organism>
<keyword evidence="2" id="KW-1185">Reference proteome</keyword>
<protein>
    <submittedName>
        <fullName evidence="1">Uncharacterized protein</fullName>
    </submittedName>
</protein>
<comment type="caution">
    <text evidence="1">The sequence shown here is derived from an EMBL/GenBank/DDBJ whole genome shotgun (WGS) entry which is preliminary data.</text>
</comment>